<protein>
    <submittedName>
        <fullName evidence="1">Uncharacterized protein</fullName>
    </submittedName>
</protein>
<name>A0A644V794_9ZZZZ</name>
<gene>
    <name evidence="1" type="ORF">SDC9_33209</name>
</gene>
<sequence length="112" mass="12419">MSQDTGISVERIKEILSSKTEGGGRISAKDLRYNSLSEAKSAAENLEPTSEKYPEALGAWIHFALIKVDKACVKSIMIDLIEICPENTEAERRLVKKLAFSYGFNGKLPKED</sequence>
<dbReference type="AlphaFoldDB" id="A0A644V794"/>
<comment type="caution">
    <text evidence="1">The sequence shown here is derived from an EMBL/GenBank/DDBJ whole genome shotgun (WGS) entry which is preliminary data.</text>
</comment>
<evidence type="ECO:0000313" key="1">
    <source>
        <dbReference type="EMBL" id="MPL87214.1"/>
    </source>
</evidence>
<reference evidence="1" key="1">
    <citation type="submission" date="2019-08" db="EMBL/GenBank/DDBJ databases">
        <authorList>
            <person name="Kucharzyk K."/>
            <person name="Murdoch R.W."/>
            <person name="Higgins S."/>
            <person name="Loffler F."/>
        </authorList>
    </citation>
    <scope>NUCLEOTIDE SEQUENCE</scope>
</reference>
<dbReference type="EMBL" id="VSSQ01000235">
    <property type="protein sequence ID" value="MPL87214.1"/>
    <property type="molecule type" value="Genomic_DNA"/>
</dbReference>
<accession>A0A644V794</accession>
<proteinExistence type="predicted"/>
<organism evidence="1">
    <name type="scientific">bioreactor metagenome</name>
    <dbReference type="NCBI Taxonomy" id="1076179"/>
    <lineage>
        <taxon>unclassified sequences</taxon>
        <taxon>metagenomes</taxon>
        <taxon>ecological metagenomes</taxon>
    </lineage>
</organism>